<protein>
    <submittedName>
        <fullName evidence="2">Uncharacterized protein</fullName>
    </submittedName>
</protein>
<reference evidence="2" key="1">
    <citation type="journal article" date="2012" name="PLoS ONE">
        <title>Gene sets for utilization of primary and secondary nutrition supplies in the distal gut of endangered iberian lynx.</title>
        <authorList>
            <person name="Alcaide M."/>
            <person name="Messina E."/>
            <person name="Richter M."/>
            <person name="Bargiela R."/>
            <person name="Peplies J."/>
            <person name="Huws S.A."/>
            <person name="Newbold C.J."/>
            <person name="Golyshin P.N."/>
            <person name="Simon M.A."/>
            <person name="Lopez G."/>
            <person name="Yakimov M.M."/>
            <person name="Ferrer M."/>
        </authorList>
    </citation>
    <scope>NUCLEOTIDE SEQUENCE</scope>
</reference>
<evidence type="ECO:0000313" key="2">
    <source>
        <dbReference type="EMBL" id="EJW99465.1"/>
    </source>
</evidence>
<proteinExistence type="predicted"/>
<sequence length="138" mass="16110">MNTRKNHPEWPELTSDQLENKKRSGRNWVCTCPVCHTHHLNVDRQKGLFKCWYIGCEFRGILADYREKSASYRSGTTPHDRSTRYRSPAPAARPSPCPSANIRRTEDGDGWTGCYEEPDETTWLPLTADDRYKNRNRH</sequence>
<dbReference type="GO" id="GO:0003677">
    <property type="term" value="F:DNA binding"/>
    <property type="evidence" value="ECO:0007669"/>
    <property type="project" value="InterPro"/>
</dbReference>
<dbReference type="InterPro" id="IPR036977">
    <property type="entry name" value="DNA_primase_Znf_CHC2"/>
</dbReference>
<dbReference type="Gene3D" id="3.90.580.10">
    <property type="entry name" value="Zinc finger, CHC2-type domain"/>
    <property type="match status" value="1"/>
</dbReference>
<accession>J9CHB2</accession>
<gene>
    <name evidence="2" type="ORF">EVA_12420</name>
</gene>
<organism evidence="2">
    <name type="scientific">gut metagenome</name>
    <dbReference type="NCBI Taxonomy" id="749906"/>
    <lineage>
        <taxon>unclassified sequences</taxon>
        <taxon>metagenomes</taxon>
        <taxon>organismal metagenomes</taxon>
    </lineage>
</organism>
<feature type="region of interest" description="Disordered" evidence="1">
    <location>
        <begin position="70"/>
        <end position="104"/>
    </location>
</feature>
<evidence type="ECO:0000256" key="1">
    <source>
        <dbReference type="SAM" id="MobiDB-lite"/>
    </source>
</evidence>
<name>J9CHB2_9ZZZZ</name>
<dbReference type="AlphaFoldDB" id="J9CHB2"/>
<dbReference type="EMBL" id="AMCI01003787">
    <property type="protein sequence ID" value="EJW99465.1"/>
    <property type="molecule type" value="Genomic_DNA"/>
</dbReference>
<dbReference type="GO" id="GO:0006260">
    <property type="term" value="P:DNA replication"/>
    <property type="evidence" value="ECO:0007669"/>
    <property type="project" value="InterPro"/>
</dbReference>
<dbReference type="SUPFAM" id="SSF57783">
    <property type="entry name" value="Zinc beta-ribbon"/>
    <property type="match status" value="1"/>
</dbReference>
<dbReference type="GO" id="GO:0008270">
    <property type="term" value="F:zinc ion binding"/>
    <property type="evidence" value="ECO:0007669"/>
    <property type="project" value="InterPro"/>
</dbReference>
<comment type="caution">
    <text evidence="2">The sequence shown here is derived from an EMBL/GenBank/DDBJ whole genome shotgun (WGS) entry which is preliminary data.</text>
</comment>